<evidence type="ECO:0000256" key="4">
    <source>
        <dbReference type="ARBA" id="ARBA00022801"/>
    </source>
</evidence>
<dbReference type="GO" id="GO:0003887">
    <property type="term" value="F:DNA-directed DNA polymerase activity"/>
    <property type="evidence" value="ECO:0007669"/>
    <property type="project" value="UniProtKB-KW"/>
</dbReference>
<keyword evidence="8" id="KW-0239">DNA-directed DNA polymerase</keyword>
<dbReference type="InterPro" id="IPR000477">
    <property type="entry name" value="RT_dom"/>
</dbReference>
<keyword evidence="7" id="KW-0695">RNA-directed DNA polymerase</keyword>
<sequence>MRNGDYAEVFHLDVLNDDGSVIDDDAVSRLVAEFGDMLCEEPPDGLPPERDIEHSLQMKPGARPSTRAPFRHAHVERQALVPFVKKLLQKKMIEKSNSQWVSNMFAVPKRNPVTGELPKIYQWVVAPMGLAGMPSTWSRLMRRVFETSELSAFVVVYLDDICVFSRSREDHLVHLRRVFEILREERWYSLHQGDESTTARYELKDGLLCVRSQDTVPVVRLPQVEAVLLRILHDFHDSAVVSHPGVQCAFSAIRQYFWWPSMREPIAQYSATCEACVRHKSGHRRRTGLLQALPVPDYCWQHVTMDVVTALPPSEGFDAVYVVVFRLSSRPCYIPMAKAVDAKTTARLFFDNVVRYYSLPENMHKAQERQAQYYNQSRRAVEFKVGDMVYVDARVLSTELGQPDNDPDRDPARNKLLSRWYGPFELKQRIGNNVCRLKLPRRYVDRGRHPSFNVDQLKLSLDVPELFRSRAFTRSAPRMFDDQGQHIYVIKDLLQHRRRDGRKQWWCSWCGEVVSSEI</sequence>
<organism evidence="14 15">
    <name type="scientific">Pythium insidiosum</name>
    <name type="common">Pythiosis disease agent</name>
    <dbReference type="NCBI Taxonomy" id="114742"/>
    <lineage>
        <taxon>Eukaryota</taxon>
        <taxon>Sar</taxon>
        <taxon>Stramenopiles</taxon>
        <taxon>Oomycota</taxon>
        <taxon>Peronosporomycetes</taxon>
        <taxon>Pythiales</taxon>
        <taxon>Pythiaceae</taxon>
        <taxon>Pythium</taxon>
    </lineage>
</organism>
<dbReference type="Pfam" id="PF17921">
    <property type="entry name" value="Integrase_H2C2"/>
    <property type="match status" value="1"/>
</dbReference>
<keyword evidence="9" id="KW-0238">DNA-binding</keyword>
<dbReference type="Gene3D" id="1.10.340.70">
    <property type="match status" value="1"/>
</dbReference>
<dbReference type="Pfam" id="PF00078">
    <property type="entry name" value="RVT_1"/>
    <property type="match status" value="1"/>
</dbReference>
<dbReference type="GO" id="GO:0015074">
    <property type="term" value="P:DNA integration"/>
    <property type="evidence" value="ECO:0007669"/>
    <property type="project" value="UniProtKB-KW"/>
</dbReference>
<evidence type="ECO:0000256" key="5">
    <source>
        <dbReference type="ARBA" id="ARBA00022842"/>
    </source>
</evidence>
<evidence type="ECO:0000313" key="14">
    <source>
        <dbReference type="EMBL" id="KAJ0391304.1"/>
    </source>
</evidence>
<keyword evidence="4" id="KW-0378">Hydrolase</keyword>
<dbReference type="GO" id="GO:0006310">
    <property type="term" value="P:DNA recombination"/>
    <property type="evidence" value="ECO:0007669"/>
    <property type="project" value="UniProtKB-KW"/>
</dbReference>
<dbReference type="InterPro" id="IPR056924">
    <property type="entry name" value="SH3_Tf2-1"/>
</dbReference>
<keyword evidence="8" id="KW-0808">Transferase</keyword>
<proteinExistence type="predicted"/>
<dbReference type="GO" id="GO:0006508">
    <property type="term" value="P:proteolysis"/>
    <property type="evidence" value="ECO:0007669"/>
    <property type="project" value="UniProtKB-KW"/>
</dbReference>
<dbReference type="Pfam" id="PF24626">
    <property type="entry name" value="SH3_Tf2-1"/>
    <property type="match status" value="1"/>
</dbReference>
<dbReference type="Gene3D" id="3.30.70.270">
    <property type="match status" value="1"/>
</dbReference>
<keyword evidence="1" id="KW-0645">Protease</keyword>
<dbReference type="GO" id="GO:0003677">
    <property type="term" value="F:DNA binding"/>
    <property type="evidence" value="ECO:0007669"/>
    <property type="project" value="UniProtKB-KW"/>
</dbReference>
<keyword evidence="15" id="KW-1185">Reference proteome</keyword>
<evidence type="ECO:0000256" key="1">
    <source>
        <dbReference type="ARBA" id="ARBA00022670"/>
    </source>
</evidence>
<dbReference type="PANTHER" id="PTHR37984">
    <property type="entry name" value="PROTEIN CBG26694"/>
    <property type="match status" value="1"/>
</dbReference>
<protein>
    <recommendedName>
        <fullName evidence="16">Reverse transcriptase domain-containing protein</fullName>
    </recommendedName>
</protein>
<dbReference type="InterPro" id="IPR043502">
    <property type="entry name" value="DNA/RNA_pol_sf"/>
</dbReference>
<dbReference type="InterPro" id="IPR041588">
    <property type="entry name" value="Integrase_H2C2"/>
</dbReference>
<keyword evidence="5" id="KW-0460">Magnesium</keyword>
<keyword evidence="6" id="KW-0229">DNA integration</keyword>
<dbReference type="PANTHER" id="PTHR37984:SF15">
    <property type="entry name" value="INTEGRASE CATALYTIC DOMAIN-CONTAINING PROTEIN"/>
    <property type="match status" value="1"/>
</dbReference>
<dbReference type="SUPFAM" id="SSF56672">
    <property type="entry name" value="DNA/RNA polymerases"/>
    <property type="match status" value="1"/>
</dbReference>
<evidence type="ECO:0000256" key="9">
    <source>
        <dbReference type="ARBA" id="ARBA00023125"/>
    </source>
</evidence>
<dbReference type="InterPro" id="IPR012337">
    <property type="entry name" value="RNaseH-like_sf"/>
</dbReference>
<evidence type="ECO:0000259" key="11">
    <source>
        <dbReference type="Pfam" id="PF00078"/>
    </source>
</evidence>
<dbReference type="EMBL" id="JAKCXM010001137">
    <property type="protein sequence ID" value="KAJ0391304.1"/>
    <property type="molecule type" value="Genomic_DNA"/>
</dbReference>
<evidence type="ECO:0000256" key="6">
    <source>
        <dbReference type="ARBA" id="ARBA00022908"/>
    </source>
</evidence>
<evidence type="ECO:0000256" key="8">
    <source>
        <dbReference type="ARBA" id="ARBA00022932"/>
    </source>
</evidence>
<feature type="domain" description="Reverse transcriptase" evidence="11">
    <location>
        <begin position="95"/>
        <end position="185"/>
    </location>
</feature>
<evidence type="ECO:0000313" key="15">
    <source>
        <dbReference type="Proteomes" id="UP001209570"/>
    </source>
</evidence>
<dbReference type="AlphaFoldDB" id="A0AAD5Q1M2"/>
<dbReference type="GO" id="GO:0004190">
    <property type="term" value="F:aspartic-type endopeptidase activity"/>
    <property type="evidence" value="ECO:0007669"/>
    <property type="project" value="UniProtKB-KW"/>
</dbReference>
<dbReference type="Proteomes" id="UP001209570">
    <property type="component" value="Unassembled WGS sequence"/>
</dbReference>
<dbReference type="InterPro" id="IPR050951">
    <property type="entry name" value="Retrovirus_Pol_polyprotein"/>
</dbReference>
<keyword evidence="8" id="KW-0548">Nucleotidyltransferase</keyword>
<evidence type="ECO:0008006" key="16">
    <source>
        <dbReference type="Google" id="ProtNLM"/>
    </source>
</evidence>
<gene>
    <name evidence="14" type="ORF">P43SY_010940</name>
</gene>
<comment type="caution">
    <text evidence="14">The sequence shown here is derived from an EMBL/GenBank/DDBJ whole genome shotgun (WGS) entry which is preliminary data.</text>
</comment>
<evidence type="ECO:0000259" key="13">
    <source>
        <dbReference type="Pfam" id="PF24626"/>
    </source>
</evidence>
<accession>A0AAD5Q1M2</accession>
<feature type="domain" description="Integrase zinc-binding" evidence="12">
    <location>
        <begin position="229"/>
        <end position="281"/>
    </location>
</feature>
<feature type="domain" description="Tf2-1-like SH3-like" evidence="13">
    <location>
        <begin position="386"/>
        <end position="458"/>
    </location>
</feature>
<evidence type="ECO:0000256" key="3">
    <source>
        <dbReference type="ARBA" id="ARBA00022750"/>
    </source>
</evidence>
<keyword evidence="2" id="KW-0479">Metal-binding</keyword>
<keyword evidence="10" id="KW-0233">DNA recombination</keyword>
<reference evidence="14" key="1">
    <citation type="submission" date="2021-12" db="EMBL/GenBank/DDBJ databases">
        <title>Prjna785345.</title>
        <authorList>
            <person name="Rujirawat T."/>
            <person name="Krajaejun T."/>
        </authorList>
    </citation>
    <scope>NUCLEOTIDE SEQUENCE</scope>
    <source>
        <strain evidence="14">Pi057C3</strain>
    </source>
</reference>
<name>A0AAD5Q1M2_PYTIN</name>
<dbReference type="InterPro" id="IPR043128">
    <property type="entry name" value="Rev_trsase/Diguanyl_cyclase"/>
</dbReference>
<keyword evidence="3" id="KW-0064">Aspartyl protease</keyword>
<evidence type="ECO:0000256" key="10">
    <source>
        <dbReference type="ARBA" id="ARBA00023172"/>
    </source>
</evidence>
<evidence type="ECO:0000259" key="12">
    <source>
        <dbReference type="Pfam" id="PF17921"/>
    </source>
</evidence>
<evidence type="ECO:0000256" key="7">
    <source>
        <dbReference type="ARBA" id="ARBA00022918"/>
    </source>
</evidence>
<dbReference type="SUPFAM" id="SSF53098">
    <property type="entry name" value="Ribonuclease H-like"/>
    <property type="match status" value="1"/>
</dbReference>
<evidence type="ECO:0000256" key="2">
    <source>
        <dbReference type="ARBA" id="ARBA00022723"/>
    </source>
</evidence>
<dbReference type="GO" id="GO:0003964">
    <property type="term" value="F:RNA-directed DNA polymerase activity"/>
    <property type="evidence" value="ECO:0007669"/>
    <property type="project" value="UniProtKB-KW"/>
</dbReference>
<dbReference type="GO" id="GO:0046872">
    <property type="term" value="F:metal ion binding"/>
    <property type="evidence" value="ECO:0007669"/>
    <property type="project" value="UniProtKB-KW"/>
</dbReference>